<reference evidence="1 2" key="1">
    <citation type="journal article" date="2018" name="Sci. Rep.">
        <title>Genomic signatures of local adaptation to the degree of environmental predictability in rotifers.</title>
        <authorList>
            <person name="Franch-Gras L."/>
            <person name="Hahn C."/>
            <person name="Garcia-Roger E.M."/>
            <person name="Carmona M.J."/>
            <person name="Serra M."/>
            <person name="Gomez A."/>
        </authorList>
    </citation>
    <scope>NUCLEOTIDE SEQUENCE [LARGE SCALE GENOMIC DNA]</scope>
    <source>
        <strain evidence="1">HYR1</strain>
    </source>
</reference>
<dbReference type="Proteomes" id="UP000276133">
    <property type="component" value="Unassembled WGS sequence"/>
</dbReference>
<comment type="caution">
    <text evidence="1">The sequence shown here is derived from an EMBL/GenBank/DDBJ whole genome shotgun (WGS) entry which is preliminary data.</text>
</comment>
<dbReference type="EMBL" id="REGN01010449">
    <property type="protein sequence ID" value="RMZ99005.1"/>
    <property type="molecule type" value="Genomic_DNA"/>
</dbReference>
<evidence type="ECO:0000313" key="2">
    <source>
        <dbReference type="Proteomes" id="UP000276133"/>
    </source>
</evidence>
<organism evidence="1 2">
    <name type="scientific">Brachionus plicatilis</name>
    <name type="common">Marine rotifer</name>
    <name type="synonym">Brachionus muelleri</name>
    <dbReference type="NCBI Taxonomy" id="10195"/>
    <lineage>
        <taxon>Eukaryota</taxon>
        <taxon>Metazoa</taxon>
        <taxon>Spiralia</taxon>
        <taxon>Gnathifera</taxon>
        <taxon>Rotifera</taxon>
        <taxon>Eurotatoria</taxon>
        <taxon>Monogononta</taxon>
        <taxon>Pseudotrocha</taxon>
        <taxon>Ploima</taxon>
        <taxon>Brachionidae</taxon>
        <taxon>Brachionus</taxon>
    </lineage>
</organism>
<accession>A0A3M7PIP3</accession>
<proteinExistence type="predicted"/>
<keyword evidence="2" id="KW-1185">Reference proteome</keyword>
<sequence length="79" mass="9755">MFGISLLRIKSRTNLVHNFPFSIVEHFSLMKYRDQNCFFYYIEQTNFNRRFNEHLNGIHKIYNIRTTFKFNNLPYSLVR</sequence>
<name>A0A3M7PIP3_BRAPC</name>
<protein>
    <submittedName>
        <fullName evidence="1">Uncharacterized protein</fullName>
    </submittedName>
</protein>
<evidence type="ECO:0000313" key="1">
    <source>
        <dbReference type="EMBL" id="RMZ99005.1"/>
    </source>
</evidence>
<gene>
    <name evidence="1" type="ORF">BpHYR1_015536</name>
</gene>
<dbReference type="AlphaFoldDB" id="A0A3M7PIP3"/>